<keyword evidence="4" id="KW-1185">Reference proteome</keyword>
<reference evidence="3" key="1">
    <citation type="submission" date="2023-03" db="EMBL/GenBank/DDBJ databases">
        <title>Electrophorus voltai genome.</title>
        <authorList>
            <person name="Bian C."/>
        </authorList>
    </citation>
    <scope>NUCLEOTIDE SEQUENCE</scope>
    <source>
        <strain evidence="3">CB-2022</strain>
        <tissue evidence="3">Muscle</tissue>
    </source>
</reference>
<dbReference type="Pfam" id="PF15045">
    <property type="entry name" value="Clathrin_bdg"/>
    <property type="match status" value="1"/>
</dbReference>
<organism evidence="3 4">
    <name type="scientific">Electrophorus voltai</name>
    <dbReference type="NCBI Taxonomy" id="2609070"/>
    <lineage>
        <taxon>Eukaryota</taxon>
        <taxon>Metazoa</taxon>
        <taxon>Chordata</taxon>
        <taxon>Craniata</taxon>
        <taxon>Vertebrata</taxon>
        <taxon>Euteleostomi</taxon>
        <taxon>Actinopterygii</taxon>
        <taxon>Neopterygii</taxon>
        <taxon>Teleostei</taxon>
        <taxon>Ostariophysi</taxon>
        <taxon>Gymnotiformes</taxon>
        <taxon>Gymnotoidei</taxon>
        <taxon>Gymnotidae</taxon>
        <taxon>Electrophorus</taxon>
    </lineage>
</organism>
<feature type="domain" description="Aftiphilin clathrin-binding box" evidence="2">
    <location>
        <begin position="502"/>
        <end position="567"/>
    </location>
</feature>
<proteinExistence type="predicted"/>
<dbReference type="EMBL" id="JAROKS010000018">
    <property type="protein sequence ID" value="KAK1793687.1"/>
    <property type="molecule type" value="Genomic_DNA"/>
</dbReference>
<comment type="caution">
    <text evidence="3">The sequence shown here is derived from an EMBL/GenBank/DDBJ whole genome shotgun (WGS) entry which is preliminary data.</text>
</comment>
<accession>A0AAD8Z703</accession>
<dbReference type="GO" id="GO:0030276">
    <property type="term" value="F:clathrin binding"/>
    <property type="evidence" value="ECO:0007669"/>
    <property type="project" value="InterPro"/>
</dbReference>
<evidence type="ECO:0000256" key="1">
    <source>
        <dbReference type="SAM" id="MobiDB-lite"/>
    </source>
</evidence>
<dbReference type="GO" id="GO:0032588">
    <property type="term" value="C:trans-Golgi network membrane"/>
    <property type="evidence" value="ECO:0007669"/>
    <property type="project" value="InterPro"/>
</dbReference>
<sequence>MEPDVVRLYSSSPPPLDEVGEEEDEDEFGDFGGYGGGMSSSFSEFDTPTAFGQLYAADTLPPDRHLKSLQAVSQAGKTPVVEETGKLAEKHQSSLGSNSKPSAYEPGVSVGRENGEPETSEVLVNGVSPYDLQGAHIALPNTARQGLYLSNRHSKLNRAPEEEEPRESRLNSTDTGPTGDHSTDTGPTGDHSTDAGPTGDHSTDAGPTGDHNTETKLAGDQSTQITLAVANGTEAVESRIDPQPPVSAGTFQREVPEPGDTAAGAQLAGVTSHLQPGTDSTAGPAAVPSTELPEEPEDEGRPAGPVADEDFGDFRAVDQGFADFSQTDSAMQEGFADFVTALSGCSSDEEFGDTDAVKDLREEEELAEEEEKEDEEEGPRCPELPQSDSFADFRSAPCSDLAGGAGESWAEFDLQGSCESQHESWAAFHEERQSSAATSPPSDSLQTNDVSGMLSCRLQHLFQSTFLSEVTPEVPEVATLRLLLEPQDHGDSLPVQGEPVALWHHLLDIHAAHGLKVQWVGSHSNRILLDSLGMRNILFTDSKHPVIVPIFAAGLGMLEPTKDPLKTSSAVRSSSSGQDTSTLCTPVYTRSHSSFFPKMHTSGGAVSQLNLDFFGPAEEDSDADTDTDAPLPGVDPELYELTTAKLENSNTGSNRTDAFNRLMETIEKTSTLQ</sequence>
<name>A0AAD8Z703_9TELE</name>
<feature type="compositionally biased region" description="Polar residues" evidence="1">
    <location>
        <begin position="272"/>
        <end position="281"/>
    </location>
</feature>
<feature type="compositionally biased region" description="Acidic residues" evidence="1">
    <location>
        <begin position="362"/>
        <end position="377"/>
    </location>
</feature>
<evidence type="ECO:0000313" key="3">
    <source>
        <dbReference type="EMBL" id="KAK1793687.1"/>
    </source>
</evidence>
<dbReference type="InterPro" id="IPR029205">
    <property type="entry name" value="Clathrin-bd"/>
</dbReference>
<feature type="region of interest" description="Disordered" evidence="1">
    <location>
        <begin position="345"/>
        <end position="395"/>
    </location>
</feature>
<protein>
    <recommendedName>
        <fullName evidence="2">Aftiphilin clathrin-binding box domain-containing protein</fullName>
    </recommendedName>
</protein>
<evidence type="ECO:0000259" key="2">
    <source>
        <dbReference type="Pfam" id="PF15045"/>
    </source>
</evidence>
<gene>
    <name evidence="3" type="ORF">P4O66_011455</name>
</gene>
<evidence type="ECO:0000313" key="4">
    <source>
        <dbReference type="Proteomes" id="UP001239994"/>
    </source>
</evidence>
<feature type="compositionally biased region" description="Polar residues" evidence="1">
    <location>
        <begin position="434"/>
        <end position="448"/>
    </location>
</feature>
<feature type="non-terminal residue" evidence="3">
    <location>
        <position position="673"/>
    </location>
</feature>
<feature type="region of interest" description="Disordered" evidence="1">
    <location>
        <begin position="1"/>
        <end position="40"/>
    </location>
</feature>
<dbReference type="GO" id="GO:0030121">
    <property type="term" value="C:AP-1 adaptor complex"/>
    <property type="evidence" value="ECO:0007669"/>
    <property type="project" value="TreeGrafter"/>
</dbReference>
<dbReference type="PANTHER" id="PTHR16156:SF10">
    <property type="entry name" value="AFTIPHILIN-RELATED"/>
    <property type="match status" value="1"/>
</dbReference>
<dbReference type="InterPro" id="IPR046359">
    <property type="entry name" value="Aftin-like"/>
</dbReference>
<feature type="region of interest" description="Disordered" evidence="1">
    <location>
        <begin position="74"/>
        <end position="125"/>
    </location>
</feature>
<dbReference type="Proteomes" id="UP001239994">
    <property type="component" value="Unassembled WGS sequence"/>
</dbReference>
<feature type="compositionally biased region" description="Basic and acidic residues" evidence="1">
    <location>
        <begin position="83"/>
        <end position="92"/>
    </location>
</feature>
<feature type="region of interest" description="Disordered" evidence="1">
    <location>
        <begin position="423"/>
        <end position="448"/>
    </location>
</feature>
<feature type="region of interest" description="Disordered" evidence="1">
    <location>
        <begin position="149"/>
        <end position="320"/>
    </location>
</feature>
<dbReference type="PANTHER" id="PTHR16156">
    <property type="entry name" value="AFTIPHILIN A-RELATED"/>
    <property type="match status" value="1"/>
</dbReference>
<feature type="compositionally biased region" description="Acidic residues" evidence="1">
    <location>
        <begin position="18"/>
        <end position="29"/>
    </location>
</feature>
<dbReference type="AlphaFoldDB" id="A0AAD8Z703"/>